<evidence type="ECO:0000256" key="1">
    <source>
        <dbReference type="ARBA" id="ARBA00000085"/>
    </source>
</evidence>
<sequence length="87" mass="9947">MIEVKCEILGNTARVSIQDQSIGIRPNDIEKLFERYYRVDEINAKHISGFGIGLYLSAEIIQRHDGRIWVESEIGKGSTFYFSLPLT</sequence>
<dbReference type="PANTHER" id="PTHR43047:SF72">
    <property type="entry name" value="OSMOSENSING HISTIDINE PROTEIN KINASE SLN1"/>
    <property type="match status" value="1"/>
</dbReference>
<dbReference type="Pfam" id="PF02518">
    <property type="entry name" value="HATPase_c"/>
    <property type="match status" value="1"/>
</dbReference>
<evidence type="ECO:0000259" key="5">
    <source>
        <dbReference type="PROSITE" id="PS50109"/>
    </source>
</evidence>
<evidence type="ECO:0000313" key="7">
    <source>
        <dbReference type="Proteomes" id="UP000541583"/>
    </source>
</evidence>
<accession>A0ABR6PFT3</accession>
<organism evidence="6 7">
    <name type="scientific">Mucilaginibacter lappiensis</name>
    <dbReference type="NCBI Taxonomy" id="354630"/>
    <lineage>
        <taxon>Bacteria</taxon>
        <taxon>Pseudomonadati</taxon>
        <taxon>Bacteroidota</taxon>
        <taxon>Sphingobacteriia</taxon>
        <taxon>Sphingobacteriales</taxon>
        <taxon>Sphingobacteriaceae</taxon>
        <taxon>Mucilaginibacter</taxon>
    </lineage>
</organism>
<reference evidence="6 7" key="1">
    <citation type="submission" date="2020-08" db="EMBL/GenBank/DDBJ databases">
        <title>Genomic Encyclopedia of Type Strains, Phase IV (KMG-V): Genome sequencing to study the core and pangenomes of soil and plant-associated prokaryotes.</title>
        <authorList>
            <person name="Whitman W."/>
        </authorList>
    </citation>
    <scope>NUCLEOTIDE SEQUENCE [LARGE SCALE GENOMIC DNA]</scope>
    <source>
        <strain evidence="6 7">ANJLi2</strain>
    </source>
</reference>
<feature type="domain" description="Histidine kinase" evidence="5">
    <location>
        <begin position="1"/>
        <end position="87"/>
    </location>
</feature>
<keyword evidence="7" id="KW-1185">Reference proteome</keyword>
<dbReference type="SMART" id="SM00387">
    <property type="entry name" value="HATPase_c"/>
    <property type="match status" value="1"/>
</dbReference>
<comment type="caution">
    <text evidence="6">The sequence shown here is derived from an EMBL/GenBank/DDBJ whole genome shotgun (WGS) entry which is preliminary data.</text>
</comment>
<evidence type="ECO:0000313" key="6">
    <source>
        <dbReference type="EMBL" id="MBB6108625.1"/>
    </source>
</evidence>
<dbReference type="InterPro" id="IPR005467">
    <property type="entry name" value="His_kinase_dom"/>
</dbReference>
<keyword evidence="3" id="KW-0808">Transferase</keyword>
<dbReference type="Proteomes" id="UP000541583">
    <property type="component" value="Unassembled WGS sequence"/>
</dbReference>
<comment type="catalytic activity">
    <reaction evidence="1">
        <text>ATP + protein L-histidine = ADP + protein N-phospho-L-histidine.</text>
        <dbReference type="EC" id="2.7.13.3"/>
    </reaction>
</comment>
<dbReference type="InterPro" id="IPR003594">
    <property type="entry name" value="HATPase_dom"/>
</dbReference>
<dbReference type="InterPro" id="IPR004358">
    <property type="entry name" value="Sig_transdc_His_kin-like_C"/>
</dbReference>
<dbReference type="EMBL" id="JACHCB010000002">
    <property type="protein sequence ID" value="MBB6108625.1"/>
    <property type="molecule type" value="Genomic_DNA"/>
</dbReference>
<dbReference type="PANTHER" id="PTHR43047">
    <property type="entry name" value="TWO-COMPONENT HISTIDINE PROTEIN KINASE"/>
    <property type="match status" value="1"/>
</dbReference>
<gene>
    <name evidence="6" type="ORF">HDF23_001360</name>
</gene>
<dbReference type="InterPro" id="IPR036890">
    <property type="entry name" value="HATPase_C_sf"/>
</dbReference>
<dbReference type="EC" id="2.7.13.3" evidence="2"/>
<keyword evidence="4 6" id="KW-0418">Kinase</keyword>
<dbReference type="SUPFAM" id="SSF55874">
    <property type="entry name" value="ATPase domain of HSP90 chaperone/DNA topoisomerase II/histidine kinase"/>
    <property type="match status" value="1"/>
</dbReference>
<evidence type="ECO:0000256" key="4">
    <source>
        <dbReference type="ARBA" id="ARBA00022777"/>
    </source>
</evidence>
<evidence type="ECO:0000256" key="3">
    <source>
        <dbReference type="ARBA" id="ARBA00022679"/>
    </source>
</evidence>
<protein>
    <recommendedName>
        <fullName evidence="2">histidine kinase</fullName>
        <ecNumber evidence="2">2.7.13.3</ecNumber>
    </recommendedName>
</protein>
<dbReference type="PROSITE" id="PS50109">
    <property type="entry name" value="HIS_KIN"/>
    <property type="match status" value="1"/>
</dbReference>
<name>A0ABR6PFT3_9SPHI</name>
<evidence type="ECO:0000256" key="2">
    <source>
        <dbReference type="ARBA" id="ARBA00012438"/>
    </source>
</evidence>
<dbReference type="GO" id="GO:0016301">
    <property type="term" value="F:kinase activity"/>
    <property type="evidence" value="ECO:0007669"/>
    <property type="project" value="UniProtKB-KW"/>
</dbReference>
<dbReference type="PRINTS" id="PR00344">
    <property type="entry name" value="BCTRLSENSOR"/>
</dbReference>
<dbReference type="Gene3D" id="3.30.565.10">
    <property type="entry name" value="Histidine kinase-like ATPase, C-terminal domain"/>
    <property type="match status" value="1"/>
</dbReference>
<proteinExistence type="predicted"/>